<evidence type="ECO:0000313" key="3">
    <source>
        <dbReference type="EMBL" id="MFC7600233.1"/>
    </source>
</evidence>
<comment type="caution">
    <text evidence="3">The sequence shown here is derived from an EMBL/GenBank/DDBJ whole genome shotgun (WGS) entry which is preliminary data.</text>
</comment>
<organism evidence="3 4">
    <name type="scientific">Streptosporangium amethystogenes subsp. fukuiense</name>
    <dbReference type="NCBI Taxonomy" id="698418"/>
    <lineage>
        <taxon>Bacteria</taxon>
        <taxon>Bacillati</taxon>
        <taxon>Actinomycetota</taxon>
        <taxon>Actinomycetes</taxon>
        <taxon>Streptosporangiales</taxon>
        <taxon>Streptosporangiaceae</taxon>
        <taxon>Streptosporangium</taxon>
    </lineage>
</organism>
<evidence type="ECO:0000256" key="1">
    <source>
        <dbReference type="SAM" id="MobiDB-lite"/>
    </source>
</evidence>
<reference evidence="4" key="1">
    <citation type="journal article" date="2019" name="Int. J. Syst. Evol. Microbiol.">
        <title>The Global Catalogue of Microorganisms (GCM) 10K type strain sequencing project: providing services to taxonomists for standard genome sequencing and annotation.</title>
        <authorList>
            <consortium name="The Broad Institute Genomics Platform"/>
            <consortium name="The Broad Institute Genome Sequencing Center for Infectious Disease"/>
            <person name="Wu L."/>
            <person name="Ma J."/>
        </authorList>
    </citation>
    <scope>NUCLEOTIDE SEQUENCE [LARGE SCALE GENOMIC DNA]</scope>
    <source>
        <strain evidence="4">JCM 10083</strain>
    </source>
</reference>
<proteinExistence type="predicted"/>
<evidence type="ECO:0000313" key="4">
    <source>
        <dbReference type="Proteomes" id="UP001596514"/>
    </source>
</evidence>
<feature type="region of interest" description="Disordered" evidence="1">
    <location>
        <begin position="121"/>
        <end position="140"/>
    </location>
</feature>
<name>A0ABW2SV98_9ACTN</name>
<keyword evidence="4" id="KW-1185">Reference proteome</keyword>
<accession>A0ABW2SV98</accession>
<gene>
    <name evidence="3" type="ORF">ACFQVD_08980</name>
</gene>
<evidence type="ECO:0000256" key="2">
    <source>
        <dbReference type="SAM" id="SignalP"/>
    </source>
</evidence>
<protein>
    <submittedName>
        <fullName evidence="3">Uncharacterized protein</fullName>
    </submittedName>
</protein>
<sequence length="299" mass="30836">MVFTAVLVALVPATALATPAPGVPDVPVARAFDGDKPLPSVDEAVRRCAENPGACRFRIDSQASGEYYSAVKSLGNAVINCTKDPITVERQVTLRTGSTDNLGGEITGNISVEGQVNASGEVSAGVSGEGSGTFTTPNTQQGPYAAFSAKGGANGSGKLAGSLGAKGAFEGAFKLHYQRSWTTENTEATQYTTTVRSGDALVFGASSAMQRVAGKITIGGLQVRNVTVDGPSTVNTSTFVADTFTVPGDTCDRLRPASKTAVEDTVNRGFRRADRSTILPALPQGARLRQCTVLAAGRS</sequence>
<feature type="chain" id="PRO_5046243192" evidence="2">
    <location>
        <begin position="18"/>
        <end position="299"/>
    </location>
</feature>
<feature type="signal peptide" evidence="2">
    <location>
        <begin position="1"/>
        <end position="17"/>
    </location>
</feature>
<dbReference type="EMBL" id="JBHTEE010000001">
    <property type="protein sequence ID" value="MFC7600233.1"/>
    <property type="molecule type" value="Genomic_DNA"/>
</dbReference>
<dbReference type="RefSeq" id="WP_343971098.1">
    <property type="nucleotide sequence ID" value="NZ_BAAAGK010000088.1"/>
</dbReference>
<dbReference type="Proteomes" id="UP001596514">
    <property type="component" value="Unassembled WGS sequence"/>
</dbReference>
<keyword evidence="2" id="KW-0732">Signal</keyword>